<feature type="region of interest" description="Disordered" evidence="1">
    <location>
        <begin position="255"/>
        <end position="279"/>
    </location>
</feature>
<sequence length="279" mass="30701">MAEKPGLSLVCGFGSRSSNQMSTSKRVGGRNVHSDGDGPDENNKAEADPPTVTANPLQQSGGNFSAHLCISVLTFLYVGNCPAVSKSADALLASSDGIVWDTITHMRRRSQHSIYIYELIVLPDSDKPDLKVDGEDDQSSASIVENLAELKECCLWSRSDRKAIEKCSPVSTMFAPWQKKTDQVARLFSPTIGTQSRICRKLAIYGKCNSDIDQSKGKFEEAGSAEFLEIEEQIAMSERLYRETNSFQAELEFGLEEEERRNADKSGQSTLKDSETALE</sequence>
<reference evidence="2 3" key="1">
    <citation type="submission" date="2015-01" db="EMBL/GenBank/DDBJ databases">
        <title>Evolution of Trichinella species and genotypes.</title>
        <authorList>
            <person name="Korhonen P.K."/>
            <person name="Edoardo P."/>
            <person name="Giuseppe L.R."/>
            <person name="Gasser R.B."/>
        </authorList>
    </citation>
    <scope>NUCLEOTIDE SEQUENCE [LARGE SCALE GENOMIC DNA]</scope>
    <source>
        <strain evidence="2">ISS1029</strain>
    </source>
</reference>
<comment type="caution">
    <text evidence="2">The sequence shown here is derived from an EMBL/GenBank/DDBJ whole genome shotgun (WGS) entry which is preliminary data.</text>
</comment>
<gene>
    <name evidence="2" type="ORF">T11_11504</name>
</gene>
<evidence type="ECO:0000313" key="3">
    <source>
        <dbReference type="Proteomes" id="UP000055024"/>
    </source>
</evidence>
<organism evidence="2 3">
    <name type="scientific">Trichinella zimbabwensis</name>
    <dbReference type="NCBI Taxonomy" id="268475"/>
    <lineage>
        <taxon>Eukaryota</taxon>
        <taxon>Metazoa</taxon>
        <taxon>Ecdysozoa</taxon>
        <taxon>Nematoda</taxon>
        <taxon>Enoplea</taxon>
        <taxon>Dorylaimia</taxon>
        <taxon>Trichinellida</taxon>
        <taxon>Trichinellidae</taxon>
        <taxon>Trichinella</taxon>
    </lineage>
</organism>
<dbReference type="Proteomes" id="UP000055024">
    <property type="component" value="Unassembled WGS sequence"/>
</dbReference>
<evidence type="ECO:0000313" key="2">
    <source>
        <dbReference type="EMBL" id="KRZ01717.1"/>
    </source>
</evidence>
<proteinExistence type="predicted"/>
<accession>A0A0V1GUJ2</accession>
<feature type="region of interest" description="Disordered" evidence="1">
    <location>
        <begin position="1"/>
        <end position="58"/>
    </location>
</feature>
<name>A0A0V1GUJ2_9BILA</name>
<protein>
    <submittedName>
        <fullName evidence="2">Uncharacterized protein</fullName>
    </submittedName>
</protein>
<feature type="compositionally biased region" description="Basic and acidic residues" evidence="1">
    <location>
        <begin position="32"/>
        <end position="47"/>
    </location>
</feature>
<dbReference type="EMBL" id="JYDP01000266">
    <property type="protein sequence ID" value="KRZ01717.1"/>
    <property type="molecule type" value="Genomic_DNA"/>
</dbReference>
<dbReference type="AlphaFoldDB" id="A0A0V1GUJ2"/>
<keyword evidence="3" id="KW-1185">Reference proteome</keyword>
<feature type="compositionally biased region" description="Polar residues" evidence="1">
    <location>
        <begin position="15"/>
        <end position="25"/>
    </location>
</feature>
<evidence type="ECO:0000256" key="1">
    <source>
        <dbReference type="SAM" id="MobiDB-lite"/>
    </source>
</evidence>